<dbReference type="InterPro" id="IPR027417">
    <property type="entry name" value="P-loop_NTPase"/>
</dbReference>
<evidence type="ECO:0000259" key="1">
    <source>
        <dbReference type="Pfam" id="PF00004"/>
    </source>
</evidence>
<gene>
    <name evidence="2" type="ORF">LCGC14_2627720</name>
</gene>
<feature type="non-terminal residue" evidence="2">
    <location>
        <position position="419"/>
    </location>
</feature>
<dbReference type="Pfam" id="PF00004">
    <property type="entry name" value="AAA"/>
    <property type="match status" value="1"/>
</dbReference>
<comment type="caution">
    <text evidence="2">The sequence shown here is derived from an EMBL/GenBank/DDBJ whole genome shotgun (WGS) entry which is preliminary data.</text>
</comment>
<dbReference type="AlphaFoldDB" id="A0A0F9A1B9"/>
<dbReference type="InterPro" id="IPR003959">
    <property type="entry name" value="ATPase_AAA_core"/>
</dbReference>
<sequence length="419" mass="48490">MAGAFTSPAVHYCTIDWSLYNMVRTHKHHKNKYSVLNAFERIMQDFQKLFYYGCDVDSWLPEIMLYPFVSLEWKNIPTWYRIIGPPGTGKTAHLSLIANFYLSYALDEFTPKSFISGFRGPGGQDMSTLPQLDGKVLVIMDESTMMEQRQEDRNQVQAILRKAYDGVVSKSFGNVKEKVEHKAYFNIIAAATPQIDRYFLYSQALGERFINFRLQIPKRLMLAKRAYDNQMHNYADKHNKLKLKVFRFLRKLPVQKLSNIRIDAHTERIFITCANFITQVRTHVPRDASGKHVTTLPQPEAAGRLVQQMVQVAASGAIIRGSLRIKQEQLCKAVYIALCSMPAVLTFMLYSIWKYTEEYNTEWFSVQKMVLYTALGRHSVIRILEDLAIHRVLSIKKQDNLRGYEYCLSEHAINTIKES</sequence>
<evidence type="ECO:0000313" key="2">
    <source>
        <dbReference type="EMBL" id="KKL00960.1"/>
    </source>
</evidence>
<dbReference type="GO" id="GO:0005524">
    <property type="term" value="F:ATP binding"/>
    <property type="evidence" value="ECO:0007669"/>
    <property type="project" value="InterPro"/>
</dbReference>
<name>A0A0F9A1B9_9ZZZZ</name>
<dbReference type="EMBL" id="LAZR01044991">
    <property type="protein sequence ID" value="KKL00960.1"/>
    <property type="molecule type" value="Genomic_DNA"/>
</dbReference>
<protein>
    <recommendedName>
        <fullName evidence="1">ATPase AAA-type core domain-containing protein</fullName>
    </recommendedName>
</protein>
<dbReference type="Gene3D" id="3.40.50.300">
    <property type="entry name" value="P-loop containing nucleotide triphosphate hydrolases"/>
    <property type="match status" value="1"/>
</dbReference>
<organism evidence="2">
    <name type="scientific">marine sediment metagenome</name>
    <dbReference type="NCBI Taxonomy" id="412755"/>
    <lineage>
        <taxon>unclassified sequences</taxon>
        <taxon>metagenomes</taxon>
        <taxon>ecological metagenomes</taxon>
    </lineage>
</organism>
<feature type="domain" description="ATPase AAA-type core" evidence="1">
    <location>
        <begin position="82"/>
        <end position="192"/>
    </location>
</feature>
<dbReference type="SUPFAM" id="SSF52540">
    <property type="entry name" value="P-loop containing nucleoside triphosphate hydrolases"/>
    <property type="match status" value="1"/>
</dbReference>
<proteinExistence type="predicted"/>
<accession>A0A0F9A1B9</accession>
<dbReference type="GO" id="GO:0016887">
    <property type="term" value="F:ATP hydrolysis activity"/>
    <property type="evidence" value="ECO:0007669"/>
    <property type="project" value="InterPro"/>
</dbReference>
<reference evidence="2" key="1">
    <citation type="journal article" date="2015" name="Nature">
        <title>Complex archaea that bridge the gap between prokaryotes and eukaryotes.</title>
        <authorList>
            <person name="Spang A."/>
            <person name="Saw J.H."/>
            <person name="Jorgensen S.L."/>
            <person name="Zaremba-Niedzwiedzka K."/>
            <person name="Martijn J."/>
            <person name="Lind A.E."/>
            <person name="van Eijk R."/>
            <person name="Schleper C."/>
            <person name="Guy L."/>
            <person name="Ettema T.J."/>
        </authorList>
    </citation>
    <scope>NUCLEOTIDE SEQUENCE</scope>
</reference>